<proteinExistence type="predicted"/>
<gene>
    <name evidence="2" type="ORF">LS65_009070</name>
</gene>
<name>A0A4U8THS4_9HELI</name>
<evidence type="ECO:0000313" key="3">
    <source>
        <dbReference type="Proteomes" id="UP000029707"/>
    </source>
</evidence>
<comment type="caution">
    <text evidence="2">The sequence shown here is derived from an EMBL/GenBank/DDBJ whole genome shotgun (WGS) entry which is preliminary data.</text>
</comment>
<evidence type="ECO:0000256" key="1">
    <source>
        <dbReference type="SAM" id="Phobius"/>
    </source>
</evidence>
<keyword evidence="1" id="KW-0472">Membrane</keyword>
<keyword evidence="1" id="KW-0812">Transmembrane</keyword>
<dbReference type="AlphaFoldDB" id="A0A4U8THS4"/>
<dbReference type="STRING" id="425400.LS65_01535"/>
<dbReference type="RefSeq" id="WP_034360777.1">
    <property type="nucleotide sequence ID" value="NZ_CAJUDB010000005.1"/>
</dbReference>
<sequence>MGIVLLGIINAILLYFLYYSGIPNAKTLFLAFVIMICIVVPPLGVILVCVGIVYFFITSIQEANNEK</sequence>
<dbReference type="Proteomes" id="UP000029707">
    <property type="component" value="Unassembled WGS sequence"/>
</dbReference>
<accession>A0A4U8THS4</accession>
<keyword evidence="3" id="KW-1185">Reference proteome</keyword>
<dbReference type="EMBL" id="JRMQ02000017">
    <property type="protein sequence ID" value="TLD99810.1"/>
    <property type="molecule type" value="Genomic_DNA"/>
</dbReference>
<feature type="transmembrane region" description="Helical" evidence="1">
    <location>
        <begin position="5"/>
        <end position="22"/>
    </location>
</feature>
<dbReference type="OrthoDB" id="9956108at2"/>
<reference evidence="2 3" key="1">
    <citation type="journal article" date="2014" name="Genome Announc.">
        <title>Draft genome sequences of eight enterohepatic helicobacter species isolated from both laboratory and wild rodents.</title>
        <authorList>
            <person name="Sheh A."/>
            <person name="Shen Z."/>
            <person name="Fox J.G."/>
        </authorList>
    </citation>
    <scope>NUCLEOTIDE SEQUENCE [LARGE SCALE GENOMIC DNA]</scope>
    <source>
        <strain evidence="2 3">MIT 01-6451</strain>
    </source>
</reference>
<organism evidence="2 3">
    <name type="scientific">Helicobacter japonicus</name>
    <dbReference type="NCBI Taxonomy" id="425400"/>
    <lineage>
        <taxon>Bacteria</taxon>
        <taxon>Pseudomonadati</taxon>
        <taxon>Campylobacterota</taxon>
        <taxon>Epsilonproteobacteria</taxon>
        <taxon>Campylobacterales</taxon>
        <taxon>Helicobacteraceae</taxon>
        <taxon>Helicobacter</taxon>
    </lineage>
</organism>
<evidence type="ECO:0000313" key="2">
    <source>
        <dbReference type="EMBL" id="TLD99810.1"/>
    </source>
</evidence>
<keyword evidence="1" id="KW-1133">Transmembrane helix</keyword>
<dbReference type="GeneID" id="82321812"/>
<feature type="transmembrane region" description="Helical" evidence="1">
    <location>
        <begin position="28"/>
        <end position="57"/>
    </location>
</feature>
<protein>
    <submittedName>
        <fullName evidence="2">Uncharacterized protein</fullName>
    </submittedName>
</protein>